<evidence type="ECO:0000313" key="3">
    <source>
        <dbReference type="Proteomes" id="UP000186040"/>
    </source>
</evidence>
<dbReference type="EMBL" id="MKQR01000026">
    <property type="protein sequence ID" value="OLR90796.1"/>
    <property type="molecule type" value="Genomic_DNA"/>
</dbReference>
<feature type="compositionally biased region" description="Basic and acidic residues" evidence="1">
    <location>
        <begin position="217"/>
        <end position="235"/>
    </location>
</feature>
<evidence type="ECO:0000313" key="2">
    <source>
        <dbReference type="EMBL" id="OLR90796.1"/>
    </source>
</evidence>
<accession>A0A1Q9LFI3</accession>
<protein>
    <recommendedName>
        <fullName evidence="4">Polysaccharide chain length determinant N-terminal domain-containing protein</fullName>
    </recommendedName>
</protein>
<gene>
    <name evidence="2" type="ORF">BJP25_29915</name>
</gene>
<keyword evidence="3" id="KW-1185">Reference proteome</keyword>
<evidence type="ECO:0008006" key="4">
    <source>
        <dbReference type="Google" id="ProtNLM"/>
    </source>
</evidence>
<dbReference type="Proteomes" id="UP000186040">
    <property type="component" value="Unassembled WGS sequence"/>
</dbReference>
<dbReference type="RefSeq" id="WP_075977467.1">
    <property type="nucleotide sequence ID" value="NZ_MKQR01000026.1"/>
</dbReference>
<reference evidence="2 3" key="1">
    <citation type="submission" date="2016-10" db="EMBL/GenBank/DDBJ databases">
        <title>The Draft Genome Sequence of Actinokineospora bangkokensis 44EHWT reveals the biosynthetic pathway of antifungal compounds Thailandins with unusual extender unit butylmalonyl-CoA.</title>
        <authorList>
            <person name="Greule A."/>
            <person name="Intra B."/>
            <person name="Flemming S."/>
            <person name="Rommel M.G."/>
            <person name="Panbangred W."/>
            <person name="Bechthold A."/>
        </authorList>
    </citation>
    <scope>NUCLEOTIDE SEQUENCE [LARGE SCALE GENOMIC DNA]</scope>
    <source>
        <strain evidence="2 3">44EHW</strain>
    </source>
</reference>
<name>A0A1Q9LFI3_9PSEU</name>
<organism evidence="2 3">
    <name type="scientific">Actinokineospora bangkokensis</name>
    <dbReference type="NCBI Taxonomy" id="1193682"/>
    <lineage>
        <taxon>Bacteria</taxon>
        <taxon>Bacillati</taxon>
        <taxon>Actinomycetota</taxon>
        <taxon>Actinomycetes</taxon>
        <taxon>Pseudonocardiales</taxon>
        <taxon>Pseudonocardiaceae</taxon>
        <taxon>Actinokineospora</taxon>
    </lineage>
</organism>
<feature type="compositionally biased region" description="Polar residues" evidence="1">
    <location>
        <begin position="277"/>
        <end position="289"/>
    </location>
</feature>
<evidence type="ECO:0000256" key="1">
    <source>
        <dbReference type="SAM" id="MobiDB-lite"/>
    </source>
</evidence>
<comment type="caution">
    <text evidence="2">The sequence shown here is derived from an EMBL/GenBank/DDBJ whole genome shotgun (WGS) entry which is preliminary data.</text>
</comment>
<feature type="region of interest" description="Disordered" evidence="1">
    <location>
        <begin position="201"/>
        <end position="357"/>
    </location>
</feature>
<sequence>MDFWKTVGVLLKRWPVALAVFGITLGIAGAAFAAVPTEYESKGLVILTVPTSGATVTNDPAKPAGQVNPLLAFDGSLQVTSQLLVQTLNDPKIVEQLAGQGATADYQAGDGSLDGPFIMVIADGTSPDEAQRTVSLAFDRVREELTKRQTGLGAPTSTFINMENVVAPTPAEPKIGGKVRAAGAAFALGVAASLTSVYMLESRSRSRARRGTGKAGRAVERAEVVVEPEPTREEEPAAPAPSPLSTAKPLPSGAVLSSGPVPAKPVNGKQPVAARSSGGQHPAQHSNGAQHGGARTPGSTGGHPQPQPGDPNATRRMTPVKPPQAPPGSGQPGSAQPGGGQQGTGKPQPGAPRRPGA</sequence>
<dbReference type="AlphaFoldDB" id="A0A1Q9LFI3"/>
<proteinExistence type="predicted"/>
<dbReference type="OrthoDB" id="3522370at2"/>
<dbReference type="STRING" id="1193682.BJP25_29915"/>